<organism evidence="8 9">
    <name type="scientific">Eremothecium sinecaudum</name>
    <dbReference type="NCBI Taxonomy" id="45286"/>
    <lineage>
        <taxon>Eukaryota</taxon>
        <taxon>Fungi</taxon>
        <taxon>Dikarya</taxon>
        <taxon>Ascomycota</taxon>
        <taxon>Saccharomycotina</taxon>
        <taxon>Saccharomycetes</taxon>
        <taxon>Saccharomycetales</taxon>
        <taxon>Saccharomycetaceae</taxon>
        <taxon>Eremothecium</taxon>
    </lineage>
</organism>
<dbReference type="STRING" id="45286.A0A109UYL2"/>
<comment type="subcellular location">
    <subcellularLocation>
        <location evidence="1">Endoplasmic reticulum membrane</location>
        <topology evidence="1">Multi-pass membrane protein</topology>
    </subcellularLocation>
</comment>
<dbReference type="InterPro" id="IPR008506">
    <property type="entry name" value="SND2/TMEM208"/>
</dbReference>
<dbReference type="PANTHER" id="PTHR13505">
    <property type="entry name" value="TRANSMEMBRANE PROTEIN 208"/>
    <property type="match status" value="1"/>
</dbReference>
<keyword evidence="9" id="KW-1185">Reference proteome</keyword>
<gene>
    <name evidence="8" type="ORF">AW171_hschr42086</name>
</gene>
<feature type="transmembrane region" description="Helical" evidence="7">
    <location>
        <begin position="20"/>
        <end position="37"/>
    </location>
</feature>
<evidence type="ECO:0000256" key="6">
    <source>
        <dbReference type="ARBA" id="ARBA00023136"/>
    </source>
</evidence>
<keyword evidence="6 7" id="KW-0472">Membrane</keyword>
<evidence type="ECO:0000256" key="1">
    <source>
        <dbReference type="ARBA" id="ARBA00004477"/>
    </source>
</evidence>
<feature type="transmembrane region" description="Helical" evidence="7">
    <location>
        <begin position="81"/>
        <end position="100"/>
    </location>
</feature>
<keyword evidence="4" id="KW-0256">Endoplasmic reticulum</keyword>
<reference evidence="8 9" key="1">
    <citation type="submission" date="2016-01" db="EMBL/GenBank/DDBJ databases">
        <title>Genome sequence of the yeast Holleya sinecauda.</title>
        <authorList>
            <person name="Dietrich F.S."/>
        </authorList>
    </citation>
    <scope>NUCLEOTIDE SEQUENCE [LARGE SCALE GENOMIC DNA]</scope>
    <source>
        <strain evidence="8 9">ATCC 58844</strain>
    </source>
</reference>
<keyword evidence="3 7" id="KW-0812">Transmembrane</keyword>
<dbReference type="GO" id="GO:0005789">
    <property type="term" value="C:endoplasmic reticulum membrane"/>
    <property type="evidence" value="ECO:0007669"/>
    <property type="project" value="UniProtKB-SubCell"/>
</dbReference>
<evidence type="ECO:0000256" key="7">
    <source>
        <dbReference type="SAM" id="Phobius"/>
    </source>
</evidence>
<dbReference type="GO" id="GO:0005773">
    <property type="term" value="C:vacuole"/>
    <property type="evidence" value="ECO:0007669"/>
    <property type="project" value="GOC"/>
</dbReference>
<evidence type="ECO:0000256" key="5">
    <source>
        <dbReference type="ARBA" id="ARBA00022989"/>
    </source>
</evidence>
<protein>
    <submittedName>
        <fullName evidence="8">HDL541Wp</fullName>
    </submittedName>
</protein>
<dbReference type="RefSeq" id="XP_017987199.1">
    <property type="nucleotide sequence ID" value="XM_018132223.1"/>
</dbReference>
<proteinExistence type="inferred from homology"/>
<evidence type="ECO:0000313" key="8">
    <source>
        <dbReference type="EMBL" id="AMD20203.1"/>
    </source>
</evidence>
<feature type="transmembrane region" description="Helical" evidence="7">
    <location>
        <begin position="112"/>
        <end position="131"/>
    </location>
</feature>
<dbReference type="AlphaFoldDB" id="A0A109UYL2"/>
<evidence type="ECO:0000313" key="9">
    <source>
        <dbReference type="Proteomes" id="UP000243052"/>
    </source>
</evidence>
<dbReference type="Pfam" id="PF05620">
    <property type="entry name" value="TMEM208_SND2"/>
    <property type="match status" value="1"/>
</dbReference>
<evidence type="ECO:0000256" key="2">
    <source>
        <dbReference type="ARBA" id="ARBA00009950"/>
    </source>
</evidence>
<feature type="transmembrane region" description="Helical" evidence="7">
    <location>
        <begin position="43"/>
        <end position="60"/>
    </location>
</feature>
<sequence length="142" mass="16079">MAGKSDKKTAAANSAVLTALYKYSMPVLALTAIRSLIISKDSVLWYLVLHLPAFLCIYVLEKTGRPKYDERGKVTKVGIELSQSGGLTGVMFDMIYTALFCDLMKLLFNTNGFWYVMFIWPFYWAYQLYFLKKSIGKTLGGK</sequence>
<evidence type="ECO:0000256" key="4">
    <source>
        <dbReference type="ARBA" id="ARBA00022824"/>
    </source>
</evidence>
<keyword evidence="5 7" id="KW-1133">Transmembrane helix</keyword>
<name>A0A109UYL2_9SACH</name>
<dbReference type="Proteomes" id="UP000243052">
    <property type="component" value="Chromosome iv"/>
</dbReference>
<accession>A0A109UYL2</accession>
<comment type="similarity">
    <text evidence="2">Belongs to the TMEM208 family.</text>
</comment>
<dbReference type="EMBL" id="CP014244">
    <property type="protein sequence ID" value="AMD20203.1"/>
    <property type="molecule type" value="Genomic_DNA"/>
</dbReference>
<dbReference type="GeneID" id="28723440"/>
<evidence type="ECO:0000256" key="3">
    <source>
        <dbReference type="ARBA" id="ARBA00022692"/>
    </source>
</evidence>
<dbReference type="PANTHER" id="PTHR13505:SF7">
    <property type="entry name" value="TRANSMEMBRANE PROTEIN 208"/>
    <property type="match status" value="1"/>
</dbReference>
<dbReference type="GO" id="GO:0006624">
    <property type="term" value="P:vacuolar protein processing"/>
    <property type="evidence" value="ECO:0007669"/>
    <property type="project" value="TreeGrafter"/>
</dbReference>
<dbReference type="OrthoDB" id="10012212at2759"/>